<organism evidence="3 4">
    <name type="scientific">Rhodanobacter glycinis</name>
    <dbReference type="NCBI Taxonomy" id="582702"/>
    <lineage>
        <taxon>Bacteria</taxon>
        <taxon>Pseudomonadati</taxon>
        <taxon>Pseudomonadota</taxon>
        <taxon>Gammaproteobacteria</taxon>
        <taxon>Lysobacterales</taxon>
        <taxon>Rhodanobacteraceae</taxon>
        <taxon>Rhodanobacter</taxon>
    </lineage>
</organism>
<evidence type="ECO:0000256" key="2">
    <source>
        <dbReference type="SAM" id="Phobius"/>
    </source>
</evidence>
<evidence type="ECO:0000313" key="3">
    <source>
        <dbReference type="EMBL" id="TPG07428.1"/>
    </source>
</evidence>
<evidence type="ECO:0000256" key="1">
    <source>
        <dbReference type="SAM" id="MobiDB-lite"/>
    </source>
</evidence>
<keyword evidence="2" id="KW-0812">Transmembrane</keyword>
<accession>A0A502C3K7</accession>
<keyword evidence="4" id="KW-1185">Reference proteome</keyword>
<evidence type="ECO:0000313" key="4">
    <source>
        <dbReference type="Proteomes" id="UP000319486"/>
    </source>
</evidence>
<reference evidence="3 4" key="1">
    <citation type="journal article" date="2019" name="Environ. Microbiol.">
        <title>Species interactions and distinct microbial communities in high Arctic permafrost affected cryosols are associated with the CH4 and CO2 gas fluxes.</title>
        <authorList>
            <person name="Altshuler I."/>
            <person name="Hamel J."/>
            <person name="Turney S."/>
            <person name="Magnuson E."/>
            <person name="Levesque R."/>
            <person name="Greer C."/>
            <person name="Whyte L.G."/>
        </authorList>
    </citation>
    <scope>NUCLEOTIDE SEQUENCE [LARGE SCALE GENOMIC DNA]</scope>
    <source>
        <strain evidence="3 4">S13Y</strain>
    </source>
</reference>
<dbReference type="EMBL" id="RCZO01000007">
    <property type="protein sequence ID" value="TPG07428.1"/>
    <property type="molecule type" value="Genomic_DNA"/>
</dbReference>
<protein>
    <recommendedName>
        <fullName evidence="5">DUF3619 family protein</fullName>
    </recommendedName>
</protein>
<name>A0A502C3K7_9GAMM</name>
<comment type="caution">
    <text evidence="3">The sequence shown here is derived from an EMBL/GenBank/DDBJ whole genome shotgun (WGS) entry which is preliminary data.</text>
</comment>
<dbReference type="RefSeq" id="WP_140653507.1">
    <property type="nucleotide sequence ID" value="NZ_RCZO01000007.1"/>
</dbReference>
<gene>
    <name evidence="3" type="ORF">EAH88_13410</name>
</gene>
<evidence type="ECO:0008006" key="5">
    <source>
        <dbReference type="Google" id="ProtNLM"/>
    </source>
</evidence>
<keyword evidence="2" id="KW-1133">Transmembrane helix</keyword>
<feature type="transmembrane region" description="Helical" evidence="2">
    <location>
        <begin position="59"/>
        <end position="79"/>
    </location>
</feature>
<proteinExistence type="predicted"/>
<feature type="compositionally biased region" description="Polar residues" evidence="1">
    <location>
        <begin position="85"/>
        <end position="94"/>
    </location>
</feature>
<sequence>MKSSDNRPDKPVEQRAREQRVRELWHEAAQRIDPATVERLRAARRWALRSAQTPTHRTARWLIPAGAFAVIALAAIMVWQPPRQAATSMQTASPTDPVAELDNELPPDADKTDPNLYQNLDFYGWLAANNSHSATR</sequence>
<feature type="region of interest" description="Disordered" evidence="1">
    <location>
        <begin position="84"/>
        <end position="112"/>
    </location>
</feature>
<keyword evidence="2" id="KW-0472">Membrane</keyword>
<dbReference type="AlphaFoldDB" id="A0A502C3K7"/>
<dbReference type="Proteomes" id="UP000319486">
    <property type="component" value="Unassembled WGS sequence"/>
</dbReference>